<dbReference type="KEGG" id="vg:15011153"/>
<evidence type="ECO:0000313" key="3">
    <source>
        <dbReference type="Proteomes" id="UP000201252"/>
    </source>
</evidence>
<protein>
    <submittedName>
        <fullName evidence="2">Uncharacterized protein</fullName>
    </submittedName>
</protein>
<dbReference type="Proteomes" id="UP000201252">
    <property type="component" value="Segment"/>
</dbReference>
<evidence type="ECO:0000256" key="1">
    <source>
        <dbReference type="SAM" id="Phobius"/>
    </source>
</evidence>
<reference evidence="2 3" key="1">
    <citation type="submission" date="2010-10" db="EMBL/GenBank/DDBJ databases">
        <title>The Genome Sequence of Synechococcus phage S-SKS1.</title>
        <authorList>
            <consortium name="The Broad Institute Genome Sequencing Platform"/>
            <person name="Henn M.R."/>
            <person name="Clokie M."/>
            <person name="Levin J."/>
            <person name="Malboeuf C."/>
            <person name="Casali M."/>
            <person name="Russ C."/>
            <person name="Lennon N."/>
            <person name="Chapman S.B."/>
            <person name="Erlich R."/>
            <person name="Young S.K."/>
            <person name="Yandava C."/>
            <person name="Zeng Q."/>
            <person name="Alvarado L."/>
            <person name="Anderson S."/>
            <person name="Berlin A."/>
            <person name="Chen Z."/>
            <person name="Freedman E."/>
            <person name="Gellesch M."/>
            <person name="Goldberg J."/>
            <person name="Green L."/>
            <person name="Griggs A."/>
            <person name="Gujja S."/>
            <person name="Heilman E.R."/>
            <person name="Heiman D."/>
            <person name="Hollinger A."/>
            <person name="Howarth C."/>
            <person name="Larson L."/>
            <person name="Mehta T."/>
            <person name="Pearson M."/>
            <person name="Roberts A."/>
            <person name="Ryan E."/>
            <person name="Saif S."/>
            <person name="Shea T."/>
            <person name="Shenoy N."/>
            <person name="Sisk P."/>
            <person name="Stolte C."/>
            <person name="Sykes S."/>
            <person name="White J."/>
            <person name="Haas B."/>
            <person name="Nusbaum C."/>
            <person name="Birren B."/>
        </authorList>
    </citation>
    <scope>NUCLEOTIDE SEQUENCE [LARGE SCALE GENOMIC DNA]</scope>
</reference>
<keyword evidence="3" id="KW-1185">Reference proteome</keyword>
<proteinExistence type="predicted"/>
<keyword evidence="1" id="KW-1133">Transmembrane helix</keyword>
<dbReference type="EMBL" id="HQ633071">
    <property type="protein sequence ID" value="AGH31748.1"/>
    <property type="molecule type" value="Genomic_DNA"/>
</dbReference>
<dbReference type="GeneID" id="15011153"/>
<keyword evidence="1" id="KW-0812">Transmembrane</keyword>
<evidence type="ECO:0000313" key="2">
    <source>
        <dbReference type="EMBL" id="AGH31748.1"/>
    </source>
</evidence>
<dbReference type="OrthoDB" id="27553at10239"/>
<dbReference type="RefSeq" id="YP_007674600.1">
    <property type="nucleotide sequence ID" value="NC_020851.1"/>
</dbReference>
<feature type="transmembrane region" description="Helical" evidence="1">
    <location>
        <begin position="126"/>
        <end position="145"/>
    </location>
</feature>
<organism evidence="2 3">
    <name type="scientific">Synechococcus phage S-SKS1</name>
    <dbReference type="NCBI Taxonomy" id="754042"/>
    <lineage>
        <taxon>Viruses</taxon>
        <taxon>Duplodnaviria</taxon>
        <taxon>Heunggongvirae</taxon>
        <taxon>Uroviricota</taxon>
        <taxon>Caudoviricetes</taxon>
        <taxon>Llyrvirus</taxon>
        <taxon>Llyrvirus SSKS1</taxon>
    </lineage>
</organism>
<gene>
    <name evidence="2" type="ORF">SWZG_00242</name>
</gene>
<name>M4QS73_9CAUD</name>
<sequence length="147" mass="16067">MKVAVTLYESGTTFEEVVIARDYQQANQKALARNPGSTIVSTTAIFDQPDHDTSWTEDTSYNEDYSSSSSSSSGLGGLAVLALGGWLAWEAWKLGSAVVMTAWQWIVGAAQWSWGLFSWIPFMSPQLLVGLIFGFFFIVLILGALDD</sequence>
<keyword evidence="1" id="KW-0472">Membrane</keyword>
<accession>M4QS73</accession>